<feature type="domain" description="F-box" evidence="2">
    <location>
        <begin position="50"/>
        <end position="96"/>
    </location>
</feature>
<dbReference type="Proteomes" id="UP001444661">
    <property type="component" value="Unassembled WGS sequence"/>
</dbReference>
<proteinExistence type="predicted"/>
<evidence type="ECO:0000313" key="3">
    <source>
        <dbReference type="EMBL" id="KAK8034158.1"/>
    </source>
</evidence>
<comment type="caution">
    <text evidence="3">The sequence shown here is derived from an EMBL/GenBank/DDBJ whole genome shotgun (WGS) entry which is preliminary data.</text>
</comment>
<gene>
    <name evidence="3" type="ORF">PG993_009153</name>
</gene>
<protein>
    <recommendedName>
        <fullName evidence="2">F-box domain-containing protein</fullName>
    </recommendedName>
</protein>
<organism evidence="3 4">
    <name type="scientific">Apiospora rasikravindrae</name>
    <dbReference type="NCBI Taxonomy" id="990691"/>
    <lineage>
        <taxon>Eukaryota</taxon>
        <taxon>Fungi</taxon>
        <taxon>Dikarya</taxon>
        <taxon>Ascomycota</taxon>
        <taxon>Pezizomycotina</taxon>
        <taxon>Sordariomycetes</taxon>
        <taxon>Xylariomycetidae</taxon>
        <taxon>Amphisphaeriales</taxon>
        <taxon>Apiosporaceae</taxon>
        <taxon>Apiospora</taxon>
    </lineage>
</organism>
<dbReference type="Pfam" id="PF00646">
    <property type="entry name" value="F-box"/>
    <property type="match status" value="1"/>
</dbReference>
<accession>A0ABR1SKZ6</accession>
<evidence type="ECO:0000313" key="4">
    <source>
        <dbReference type="Proteomes" id="UP001444661"/>
    </source>
</evidence>
<dbReference type="PROSITE" id="PS50181">
    <property type="entry name" value="FBOX"/>
    <property type="match status" value="1"/>
</dbReference>
<reference evidence="3 4" key="1">
    <citation type="submission" date="2023-01" db="EMBL/GenBank/DDBJ databases">
        <title>Analysis of 21 Apiospora genomes using comparative genomics revels a genus with tremendous synthesis potential of carbohydrate active enzymes and secondary metabolites.</title>
        <authorList>
            <person name="Sorensen T."/>
        </authorList>
    </citation>
    <scope>NUCLEOTIDE SEQUENCE [LARGE SCALE GENOMIC DNA]</scope>
    <source>
        <strain evidence="3 4">CBS 33761</strain>
    </source>
</reference>
<keyword evidence="4" id="KW-1185">Reference proteome</keyword>
<dbReference type="InterPro" id="IPR001810">
    <property type="entry name" value="F-box_dom"/>
</dbReference>
<evidence type="ECO:0000259" key="2">
    <source>
        <dbReference type="PROSITE" id="PS50181"/>
    </source>
</evidence>
<name>A0ABR1SKZ6_9PEZI</name>
<feature type="region of interest" description="Disordered" evidence="1">
    <location>
        <begin position="365"/>
        <end position="384"/>
    </location>
</feature>
<sequence>MATSNIVPCDADIDFLKPWPGHRLRGMIQLTGQMPQPQCTPLPQRHNPSPGLLGRLPLELMLDVVEHLDFQSITRFSTASVQANACVQSCRKYRDVLRLVPEAVVALRRLGLLDLHSVLDLYSVLRADGCAICGELGPFLFLPTCQRCCEGCRSYYPSLRLMTSDQARMFYGLSKGDTNQLRQVHITPAIIKGGRQSEWASWTAGGTVVIAQAARDRSLAVHGSSDNVCLAALENCIPDYVRKARYWTAAQNVRPREEWRVGRTPLYDDFRPEAPDLHDFWPQVPYATMATMYFPTLTKDGDLQYAMWCAGCQMTSHSFDSYRRPGKPRKVPLKIQEEMRRYLPPSTAQQSTTHLRSCSVWQTGLGGRSRSWDTPETALAHSDY</sequence>
<dbReference type="EMBL" id="JAQQWK010000009">
    <property type="protein sequence ID" value="KAK8034158.1"/>
    <property type="molecule type" value="Genomic_DNA"/>
</dbReference>
<evidence type="ECO:0000256" key="1">
    <source>
        <dbReference type="SAM" id="MobiDB-lite"/>
    </source>
</evidence>